<dbReference type="Proteomes" id="UP000596827">
    <property type="component" value="Unassembled WGS sequence"/>
</dbReference>
<name>A0A923S5K7_9BURK</name>
<reference evidence="1" key="1">
    <citation type="submission" date="2020-08" db="EMBL/GenBank/DDBJ databases">
        <title>Ramlibacter sp. GTP1 16S ribosomal RNA gene genome sequencing and assembly.</title>
        <authorList>
            <person name="Kang M."/>
        </authorList>
    </citation>
    <scope>NUCLEOTIDE SEQUENCE</scope>
    <source>
        <strain evidence="1">GTP1</strain>
    </source>
</reference>
<accession>A0A923S5K7</accession>
<dbReference type="RefSeq" id="WP_187085696.1">
    <property type="nucleotide sequence ID" value="NZ_JACORU010000029.1"/>
</dbReference>
<dbReference type="EMBL" id="JACORU010000029">
    <property type="protein sequence ID" value="MBC5768724.1"/>
    <property type="molecule type" value="Genomic_DNA"/>
</dbReference>
<evidence type="ECO:0000313" key="1">
    <source>
        <dbReference type="EMBL" id="MBC5768724.1"/>
    </source>
</evidence>
<gene>
    <name evidence="1" type="ORF">H8R02_29965</name>
</gene>
<dbReference type="AlphaFoldDB" id="A0A923S5K7"/>
<organism evidence="1 2">
    <name type="scientific">Ramlibacter albus</name>
    <dbReference type="NCBI Taxonomy" id="2079448"/>
    <lineage>
        <taxon>Bacteria</taxon>
        <taxon>Pseudomonadati</taxon>
        <taxon>Pseudomonadota</taxon>
        <taxon>Betaproteobacteria</taxon>
        <taxon>Burkholderiales</taxon>
        <taxon>Comamonadaceae</taxon>
        <taxon>Ramlibacter</taxon>
    </lineage>
</organism>
<protein>
    <submittedName>
        <fullName evidence="1">Uncharacterized protein</fullName>
    </submittedName>
</protein>
<sequence>MTLRAQIEKAFAHRAMPANVVEPRTAVTPEQRDALWFIGRDWRAVVWQDWERHPDAFYTFVPKAFAFYLPSVLIGALDAPNGLLAAEALVGVLDRSPAISNWDLFLRTRLLGLMAGEYDALKAWLLARSALPAAEDDASLGRAYRTVEMLEHETARLRRQLNRYVFRPAP</sequence>
<comment type="caution">
    <text evidence="1">The sequence shown here is derived from an EMBL/GenBank/DDBJ whole genome shotgun (WGS) entry which is preliminary data.</text>
</comment>
<evidence type="ECO:0000313" key="2">
    <source>
        <dbReference type="Proteomes" id="UP000596827"/>
    </source>
</evidence>
<keyword evidence="2" id="KW-1185">Reference proteome</keyword>
<proteinExistence type="predicted"/>